<feature type="region of interest" description="Disordered" evidence="1">
    <location>
        <begin position="1"/>
        <end position="20"/>
    </location>
</feature>
<dbReference type="EMBL" id="HBFN01021544">
    <property type="protein sequence ID" value="CAD8798917.1"/>
    <property type="molecule type" value="Transcribed_RNA"/>
</dbReference>
<evidence type="ECO:0000256" key="1">
    <source>
        <dbReference type="SAM" id="MobiDB-lite"/>
    </source>
</evidence>
<gene>
    <name evidence="2" type="ORF">HTEP1355_LOCUS12558</name>
</gene>
<name>A0A7S0VWF9_9CRYP</name>
<accession>A0A7S0VWF9</accession>
<evidence type="ECO:0000313" key="2">
    <source>
        <dbReference type="EMBL" id="CAD8798917.1"/>
    </source>
</evidence>
<reference evidence="2" key="1">
    <citation type="submission" date="2021-01" db="EMBL/GenBank/DDBJ databases">
        <authorList>
            <person name="Corre E."/>
            <person name="Pelletier E."/>
            <person name="Niang G."/>
            <person name="Scheremetjew M."/>
            <person name="Finn R."/>
            <person name="Kale V."/>
            <person name="Holt S."/>
            <person name="Cochrane G."/>
            <person name="Meng A."/>
            <person name="Brown T."/>
            <person name="Cohen L."/>
        </authorList>
    </citation>
    <scope>NUCLEOTIDE SEQUENCE</scope>
    <source>
        <strain evidence="2">CCMP443</strain>
    </source>
</reference>
<dbReference type="AlphaFoldDB" id="A0A7S0VWF9"/>
<organism evidence="2">
    <name type="scientific">Hemiselmis tepida</name>
    <dbReference type="NCBI Taxonomy" id="464990"/>
    <lineage>
        <taxon>Eukaryota</taxon>
        <taxon>Cryptophyceae</taxon>
        <taxon>Cryptomonadales</taxon>
        <taxon>Hemiselmidaceae</taxon>
        <taxon>Hemiselmis</taxon>
    </lineage>
</organism>
<protein>
    <submittedName>
        <fullName evidence="2">Uncharacterized protein</fullName>
    </submittedName>
</protein>
<proteinExistence type="predicted"/>
<feature type="region of interest" description="Disordered" evidence="1">
    <location>
        <begin position="25"/>
        <end position="73"/>
    </location>
</feature>
<feature type="compositionally biased region" description="Basic and acidic residues" evidence="1">
    <location>
        <begin position="30"/>
        <end position="50"/>
    </location>
</feature>
<sequence length="298" mass="31298">MQKGAAQAPSVEALEKNVGRLTRLLNKASSKAERDEEAEQEAKSSLDKQRAALAAQGTKKLAKSAKGASTEDARVGKLAGELHAATAKADAAEMATTSLKKQLNKQVEALADAQIRQHRSASGGEDFVAHVVDHAAQPALAARMAKRQQSGVLGIAEPKLKGAEVPEGTSELSALHTRLAALTSTLAQLQDAEKKLQKFADVGASLLSMPGVQRAVKQSLSQKDVVIAQEIAKSLNVTFDANEDMTPEMVAEAAIAAEEAGSKEGVPHLNFTSQPLGDEVAATVAQAEKEIEIEKKNS</sequence>